<sequence length="52" mass="5664">MTRELLARGHRVTQVVDEIFAAAVEESGARARMWQDVRAAGGAVRVAELLEA</sequence>
<dbReference type="RefSeq" id="WP_319063015.1">
    <property type="nucleotide sequence ID" value="NZ_JARAYT010000014.1"/>
</dbReference>
<keyword evidence="2" id="KW-1185">Reference proteome</keyword>
<proteinExistence type="predicted"/>
<comment type="caution">
    <text evidence="1">The sequence shown here is derived from an EMBL/GenBank/DDBJ whole genome shotgun (WGS) entry which is preliminary data.</text>
</comment>
<dbReference type="Proteomes" id="UP001271274">
    <property type="component" value="Unassembled WGS sequence"/>
</dbReference>
<gene>
    <name evidence="1" type="ORF">PV662_30425</name>
</gene>
<reference evidence="1 2" key="1">
    <citation type="journal article" date="2023" name="Microb. Genom.">
        <title>Mesoterricola silvestris gen. nov., sp. nov., Mesoterricola sediminis sp. nov., Geothrix oryzae sp. nov., Geothrix edaphica sp. nov., Geothrix rubra sp. nov., and Geothrix limicola sp. nov., six novel members of Acidobacteriota isolated from soils.</title>
        <authorList>
            <person name="Weisberg A.J."/>
            <person name="Pearce E."/>
            <person name="Kramer C.G."/>
            <person name="Chang J.H."/>
            <person name="Clarke C.R."/>
        </authorList>
    </citation>
    <scope>NUCLEOTIDE SEQUENCE [LARGE SCALE GENOMIC DNA]</scope>
    <source>
        <strain evidence="1 2">ID09-01A</strain>
    </source>
</reference>
<protein>
    <submittedName>
        <fullName evidence="1">Uncharacterized protein</fullName>
    </submittedName>
</protein>
<evidence type="ECO:0000313" key="1">
    <source>
        <dbReference type="EMBL" id="MDX3703998.1"/>
    </source>
</evidence>
<organism evidence="1 2">
    <name type="scientific">Streptomyces europaeiscabiei</name>
    <dbReference type="NCBI Taxonomy" id="146819"/>
    <lineage>
        <taxon>Bacteria</taxon>
        <taxon>Bacillati</taxon>
        <taxon>Actinomycetota</taxon>
        <taxon>Actinomycetes</taxon>
        <taxon>Kitasatosporales</taxon>
        <taxon>Streptomycetaceae</taxon>
        <taxon>Streptomyces</taxon>
    </lineage>
</organism>
<dbReference type="EMBL" id="JARAYU010000013">
    <property type="protein sequence ID" value="MDX3703998.1"/>
    <property type="molecule type" value="Genomic_DNA"/>
</dbReference>
<accession>A0ABU4NLG4</accession>
<evidence type="ECO:0000313" key="2">
    <source>
        <dbReference type="Proteomes" id="UP001271274"/>
    </source>
</evidence>
<dbReference type="Gene3D" id="3.40.50.2000">
    <property type="entry name" value="Glycogen Phosphorylase B"/>
    <property type="match status" value="1"/>
</dbReference>
<name>A0ABU4NLG4_9ACTN</name>